<dbReference type="InterPro" id="IPR000182">
    <property type="entry name" value="GNAT_dom"/>
</dbReference>
<dbReference type="PROSITE" id="PS51186">
    <property type="entry name" value="GNAT"/>
    <property type="match status" value="1"/>
</dbReference>
<dbReference type="GO" id="GO:0016747">
    <property type="term" value="F:acyltransferase activity, transferring groups other than amino-acyl groups"/>
    <property type="evidence" value="ECO:0007669"/>
    <property type="project" value="InterPro"/>
</dbReference>
<gene>
    <name evidence="4" type="ORF">ABXS70_18490</name>
</gene>
<dbReference type="AlphaFoldDB" id="A0AAU8N9Q9"/>
<organism evidence="4">
    <name type="scientific">Paenibacillus sp. AN1007</name>
    <dbReference type="NCBI Taxonomy" id="3151385"/>
    <lineage>
        <taxon>Bacteria</taxon>
        <taxon>Bacillati</taxon>
        <taxon>Bacillota</taxon>
        <taxon>Bacilli</taxon>
        <taxon>Bacillales</taxon>
        <taxon>Paenibacillaceae</taxon>
        <taxon>Paenibacillus</taxon>
    </lineage>
</organism>
<feature type="domain" description="N-acetyltransferase" evidence="3">
    <location>
        <begin position="3"/>
        <end position="145"/>
    </location>
</feature>
<dbReference type="PANTHER" id="PTHR43877">
    <property type="entry name" value="AMINOALKYLPHOSPHONATE N-ACETYLTRANSFERASE-RELATED-RELATED"/>
    <property type="match status" value="1"/>
</dbReference>
<sequence>MDILIREIQDTDHSDLVRLWNHDLGSPTLTPDNAAARIQRINSSENYKIAVAVLDDKVIGCISMAQIMALEYEVGYLQINGLVVQADYQHQGVGSKLLHYAENLASKSGLSYIILNCGFQRTKAHTFYESKGFDRLSYCFTKAIK</sequence>
<evidence type="ECO:0000256" key="1">
    <source>
        <dbReference type="ARBA" id="ARBA00022679"/>
    </source>
</evidence>
<dbReference type="PANTHER" id="PTHR43877:SF5">
    <property type="entry name" value="BLL8307 PROTEIN"/>
    <property type="match status" value="1"/>
</dbReference>
<protein>
    <submittedName>
        <fullName evidence="4">GNAT family N-acetyltransferase</fullName>
    </submittedName>
</protein>
<evidence type="ECO:0000313" key="4">
    <source>
        <dbReference type="EMBL" id="XCP93217.1"/>
    </source>
</evidence>
<evidence type="ECO:0000259" key="3">
    <source>
        <dbReference type="PROSITE" id="PS51186"/>
    </source>
</evidence>
<accession>A0AAU8N9Q9</accession>
<dbReference type="EMBL" id="CP159992">
    <property type="protein sequence ID" value="XCP93217.1"/>
    <property type="molecule type" value="Genomic_DNA"/>
</dbReference>
<dbReference type="InterPro" id="IPR050832">
    <property type="entry name" value="Bact_Acetyltransf"/>
</dbReference>
<evidence type="ECO:0000256" key="2">
    <source>
        <dbReference type="ARBA" id="ARBA00023315"/>
    </source>
</evidence>
<dbReference type="CDD" id="cd04301">
    <property type="entry name" value="NAT_SF"/>
    <property type="match status" value="1"/>
</dbReference>
<dbReference type="RefSeq" id="WP_342554859.1">
    <property type="nucleotide sequence ID" value="NZ_CP159992.1"/>
</dbReference>
<reference evidence="4" key="1">
    <citation type="submission" date="2024-05" db="EMBL/GenBank/DDBJ databases">
        <title>Draft genome assemblies of 36 bacteria isolated from hibernating arctic ground squirrels.</title>
        <authorList>
            <person name="McKee H."/>
            <person name="Mullen L."/>
            <person name="Drown D.M."/>
            <person name="Duddleston K.N."/>
        </authorList>
    </citation>
    <scope>NUCLEOTIDE SEQUENCE</scope>
    <source>
        <strain evidence="4">AN1007</strain>
    </source>
</reference>
<dbReference type="Pfam" id="PF00583">
    <property type="entry name" value="Acetyltransf_1"/>
    <property type="match status" value="1"/>
</dbReference>
<name>A0AAU8N9Q9_9BACL</name>
<proteinExistence type="predicted"/>
<keyword evidence="1" id="KW-0808">Transferase</keyword>
<dbReference type="SUPFAM" id="SSF55729">
    <property type="entry name" value="Acyl-CoA N-acyltransferases (Nat)"/>
    <property type="match status" value="1"/>
</dbReference>
<dbReference type="Gene3D" id="3.40.630.30">
    <property type="match status" value="1"/>
</dbReference>
<keyword evidence="2" id="KW-0012">Acyltransferase</keyword>
<dbReference type="InterPro" id="IPR016181">
    <property type="entry name" value="Acyl_CoA_acyltransferase"/>
</dbReference>